<dbReference type="OrthoDB" id="548763at2759"/>
<name>A0A8J4FJU5_9CHLO</name>
<accession>A0A8J4FJU5</accession>
<gene>
    <name evidence="2" type="ORF">Vretifemale_4953</name>
</gene>
<dbReference type="AlphaFoldDB" id="A0A8J4FJU5"/>
<dbReference type="Pfam" id="PF00078">
    <property type="entry name" value="RVT_1"/>
    <property type="match status" value="1"/>
</dbReference>
<organism evidence="2 3">
    <name type="scientific">Volvox reticuliferus</name>
    <dbReference type="NCBI Taxonomy" id="1737510"/>
    <lineage>
        <taxon>Eukaryota</taxon>
        <taxon>Viridiplantae</taxon>
        <taxon>Chlorophyta</taxon>
        <taxon>core chlorophytes</taxon>
        <taxon>Chlorophyceae</taxon>
        <taxon>CS clade</taxon>
        <taxon>Chlamydomonadales</taxon>
        <taxon>Volvocaceae</taxon>
        <taxon>Volvox</taxon>
    </lineage>
</organism>
<sequence length="172" mass="19701">MLLYCTKFNGLLNLYNISDAFESCQGVKHGCPLSPTLFVFLLRALLIAFVDAKDWCNPIGMHVEKIPVIDSTRIPTMFYADCLNLLAHNHQRLMCVLTALGEWCTAFCMTVHTRKCEVVYFHPDQKHCLLASQVLRVELRCLDGNQYEFQARDEVGHSGQVFRPSLRSRLTF</sequence>
<dbReference type="PANTHER" id="PTHR47027">
    <property type="entry name" value="REVERSE TRANSCRIPTASE DOMAIN-CONTAINING PROTEIN"/>
    <property type="match status" value="1"/>
</dbReference>
<dbReference type="Proteomes" id="UP000747110">
    <property type="component" value="Unassembled WGS sequence"/>
</dbReference>
<keyword evidence="3" id="KW-1185">Reference proteome</keyword>
<protein>
    <recommendedName>
        <fullName evidence="1">Reverse transcriptase domain-containing protein</fullName>
    </recommendedName>
</protein>
<evidence type="ECO:0000313" key="3">
    <source>
        <dbReference type="Proteomes" id="UP000747110"/>
    </source>
</evidence>
<dbReference type="PANTHER" id="PTHR47027:SF20">
    <property type="entry name" value="REVERSE TRANSCRIPTASE-LIKE PROTEIN WITH RNA-DIRECTED DNA POLYMERASE DOMAIN"/>
    <property type="match status" value="1"/>
</dbReference>
<dbReference type="EMBL" id="BNCP01000007">
    <property type="protein sequence ID" value="GIL75094.1"/>
    <property type="molecule type" value="Genomic_DNA"/>
</dbReference>
<reference evidence="2" key="1">
    <citation type="journal article" date="2021" name="Proc. Natl. Acad. Sci. U.S.A.">
        <title>Three genomes in the algal genus Volvox reveal the fate of a haploid sex-determining region after a transition to homothallism.</title>
        <authorList>
            <person name="Yamamoto K."/>
            <person name="Hamaji T."/>
            <person name="Kawai-Toyooka H."/>
            <person name="Matsuzaki R."/>
            <person name="Takahashi F."/>
            <person name="Nishimura Y."/>
            <person name="Kawachi M."/>
            <person name="Noguchi H."/>
            <person name="Minakuchi Y."/>
            <person name="Umen J.G."/>
            <person name="Toyoda A."/>
            <person name="Nozaki H."/>
        </authorList>
    </citation>
    <scope>NUCLEOTIDE SEQUENCE</scope>
    <source>
        <strain evidence="2">NIES-3786</strain>
    </source>
</reference>
<comment type="caution">
    <text evidence="2">The sequence shown here is derived from an EMBL/GenBank/DDBJ whole genome shotgun (WGS) entry which is preliminary data.</text>
</comment>
<evidence type="ECO:0000313" key="2">
    <source>
        <dbReference type="EMBL" id="GIL75094.1"/>
    </source>
</evidence>
<proteinExistence type="predicted"/>
<feature type="domain" description="Reverse transcriptase" evidence="1">
    <location>
        <begin position="20"/>
        <end position="120"/>
    </location>
</feature>
<evidence type="ECO:0000259" key="1">
    <source>
        <dbReference type="Pfam" id="PF00078"/>
    </source>
</evidence>
<dbReference type="InterPro" id="IPR000477">
    <property type="entry name" value="RT_dom"/>
</dbReference>